<dbReference type="PANTHER" id="PTHR33067">
    <property type="entry name" value="RNA-DIRECTED DNA POLYMERASE-RELATED"/>
    <property type="match status" value="1"/>
</dbReference>
<evidence type="ECO:0000313" key="1">
    <source>
        <dbReference type="EMBL" id="KAL1198674.1"/>
    </source>
</evidence>
<reference evidence="1 2" key="1">
    <citation type="submission" date="2024-04" db="EMBL/GenBank/DDBJ databases">
        <title>Genome assembly C_amara_ONT_v2.</title>
        <authorList>
            <person name="Yant L."/>
            <person name="Moore C."/>
            <person name="Slenker M."/>
        </authorList>
    </citation>
    <scope>NUCLEOTIDE SEQUENCE [LARGE SCALE GENOMIC DNA]</scope>
    <source>
        <tissue evidence="1">Leaf</tissue>
    </source>
</reference>
<sequence>MSERNKAAIDNKVMVISKEMRVRLPFRETKSMIPLLKEHVEKVIAGMPTLHEASDILQQACNMKTYKKFPTKLTDPGRFALSCTIGDYLFKQSLVDTGDSVNMMPLSESQRLGLIFMQPTAISLTMAHGSTQRPLERLVNIPILVGGSYAFVDFLVLNLDDEGTYLILGHPYLATTKASINMPNGKIKLRFEKAVMSFYVETVDKLPTMDGKTFMVADSEAIDVV</sequence>
<keyword evidence="2" id="KW-1185">Reference proteome</keyword>
<dbReference type="EMBL" id="JBANAX010000659">
    <property type="protein sequence ID" value="KAL1198674.1"/>
    <property type="molecule type" value="Genomic_DNA"/>
</dbReference>
<dbReference type="Gene3D" id="2.40.70.10">
    <property type="entry name" value="Acid Proteases"/>
    <property type="match status" value="1"/>
</dbReference>
<dbReference type="SUPFAM" id="SSF50630">
    <property type="entry name" value="Acid proteases"/>
    <property type="match status" value="1"/>
</dbReference>
<comment type="caution">
    <text evidence="1">The sequence shown here is derived from an EMBL/GenBank/DDBJ whole genome shotgun (WGS) entry which is preliminary data.</text>
</comment>
<protein>
    <submittedName>
        <fullName evidence="1">Uncharacterized protein</fullName>
    </submittedName>
</protein>
<gene>
    <name evidence="1" type="ORF">V5N11_002940</name>
</gene>
<evidence type="ECO:0000313" key="2">
    <source>
        <dbReference type="Proteomes" id="UP001558713"/>
    </source>
</evidence>
<accession>A0ABD1A4F4</accession>
<dbReference type="Proteomes" id="UP001558713">
    <property type="component" value="Unassembled WGS sequence"/>
</dbReference>
<dbReference type="CDD" id="cd00303">
    <property type="entry name" value="retropepsin_like"/>
    <property type="match status" value="1"/>
</dbReference>
<dbReference type="InterPro" id="IPR021109">
    <property type="entry name" value="Peptidase_aspartic_dom_sf"/>
</dbReference>
<dbReference type="PANTHER" id="PTHR33067:SF9">
    <property type="entry name" value="RNA-DIRECTED DNA POLYMERASE"/>
    <property type="match status" value="1"/>
</dbReference>
<proteinExistence type="predicted"/>
<dbReference type="AlphaFoldDB" id="A0ABD1A4F4"/>
<organism evidence="1 2">
    <name type="scientific">Cardamine amara subsp. amara</name>
    <dbReference type="NCBI Taxonomy" id="228776"/>
    <lineage>
        <taxon>Eukaryota</taxon>
        <taxon>Viridiplantae</taxon>
        <taxon>Streptophyta</taxon>
        <taxon>Embryophyta</taxon>
        <taxon>Tracheophyta</taxon>
        <taxon>Spermatophyta</taxon>
        <taxon>Magnoliopsida</taxon>
        <taxon>eudicotyledons</taxon>
        <taxon>Gunneridae</taxon>
        <taxon>Pentapetalae</taxon>
        <taxon>rosids</taxon>
        <taxon>malvids</taxon>
        <taxon>Brassicales</taxon>
        <taxon>Brassicaceae</taxon>
        <taxon>Cardamineae</taxon>
        <taxon>Cardamine</taxon>
    </lineage>
</organism>
<name>A0ABD1A4F4_CARAN</name>